<evidence type="ECO:0000313" key="2">
    <source>
        <dbReference type="Proteomes" id="UP000014500"/>
    </source>
</evidence>
<reference evidence="1" key="2">
    <citation type="submission" date="2015-02" db="UniProtKB">
        <authorList>
            <consortium name="EnsemblMetazoa"/>
        </authorList>
    </citation>
    <scope>IDENTIFICATION</scope>
</reference>
<protein>
    <submittedName>
        <fullName evidence="1">Uncharacterized protein</fullName>
    </submittedName>
</protein>
<name>T1JC48_STRMM</name>
<dbReference type="EMBL" id="JH432058">
    <property type="status" value="NOT_ANNOTATED_CDS"/>
    <property type="molecule type" value="Genomic_DNA"/>
</dbReference>
<keyword evidence="2" id="KW-1185">Reference proteome</keyword>
<dbReference type="EnsemblMetazoa" id="SMAR011356-RA">
    <property type="protein sequence ID" value="SMAR011356-PA"/>
    <property type="gene ID" value="SMAR011356"/>
</dbReference>
<accession>T1JC48</accession>
<sequence length="293" mass="33438">MAIFNDIAIYGDMAILRVTTVTDYVYSFLSLWMHLKHGVLRLQSRFVPSTRNDQRSIATQRLILSTSASRLQSLFILCYIYQTQSMKELKHINKQLLVQVSNSPSKVLVGSIHSVPGGNFEAEEQQKQCILLLRLKMGCSSRHCPFVRGIHATLSKCCCQPTNTDPSCHLSRVEKSSLRSPKIFVHELLDSPEWTVRRLSRRRRGWRSILLLGCFSFLAARTRPDLAFPYGSKRINTCLIGGRVFKSCILLKFDVPEQQRVKQLQAITQADEESEIDLSMTWVGCILKLLFSK</sequence>
<dbReference type="Proteomes" id="UP000014500">
    <property type="component" value="Unassembled WGS sequence"/>
</dbReference>
<dbReference type="AlphaFoldDB" id="T1JC48"/>
<dbReference type="HOGENOM" id="CLU_950983_0_0_1"/>
<evidence type="ECO:0000313" key="1">
    <source>
        <dbReference type="EnsemblMetazoa" id="SMAR011356-PA"/>
    </source>
</evidence>
<reference evidence="2" key="1">
    <citation type="submission" date="2011-05" db="EMBL/GenBank/DDBJ databases">
        <authorList>
            <person name="Richards S.R."/>
            <person name="Qu J."/>
            <person name="Jiang H."/>
            <person name="Jhangiani S.N."/>
            <person name="Agravi P."/>
            <person name="Goodspeed R."/>
            <person name="Gross S."/>
            <person name="Mandapat C."/>
            <person name="Jackson L."/>
            <person name="Mathew T."/>
            <person name="Pu L."/>
            <person name="Thornton R."/>
            <person name="Saada N."/>
            <person name="Wilczek-Boney K.B."/>
            <person name="Lee S."/>
            <person name="Kovar C."/>
            <person name="Wu Y."/>
            <person name="Scherer S.E."/>
            <person name="Worley K.C."/>
            <person name="Muzny D.M."/>
            <person name="Gibbs R."/>
        </authorList>
    </citation>
    <scope>NUCLEOTIDE SEQUENCE</scope>
    <source>
        <strain evidence="2">Brora</strain>
    </source>
</reference>
<proteinExistence type="predicted"/>
<organism evidence="1 2">
    <name type="scientific">Strigamia maritima</name>
    <name type="common">European centipede</name>
    <name type="synonym">Geophilus maritimus</name>
    <dbReference type="NCBI Taxonomy" id="126957"/>
    <lineage>
        <taxon>Eukaryota</taxon>
        <taxon>Metazoa</taxon>
        <taxon>Ecdysozoa</taxon>
        <taxon>Arthropoda</taxon>
        <taxon>Myriapoda</taxon>
        <taxon>Chilopoda</taxon>
        <taxon>Pleurostigmophora</taxon>
        <taxon>Geophilomorpha</taxon>
        <taxon>Linotaeniidae</taxon>
        <taxon>Strigamia</taxon>
    </lineage>
</organism>